<protein>
    <submittedName>
        <fullName evidence="2">Uncharacterized protein</fullName>
    </submittedName>
</protein>
<feature type="transmembrane region" description="Helical" evidence="1">
    <location>
        <begin position="118"/>
        <end position="138"/>
    </location>
</feature>
<evidence type="ECO:0000256" key="1">
    <source>
        <dbReference type="SAM" id="Phobius"/>
    </source>
</evidence>
<name>J3JGK3_9EURY</name>
<dbReference type="EMBL" id="ALJD01000003">
    <property type="protein sequence ID" value="EJN60209.1"/>
    <property type="molecule type" value="Genomic_DNA"/>
</dbReference>
<proteinExistence type="predicted"/>
<evidence type="ECO:0000313" key="3">
    <source>
        <dbReference type="Proteomes" id="UP000007813"/>
    </source>
</evidence>
<dbReference type="Pfam" id="PF24378">
    <property type="entry name" value="DUF7534"/>
    <property type="match status" value="1"/>
</dbReference>
<evidence type="ECO:0000313" key="2">
    <source>
        <dbReference type="EMBL" id="EJN60209.1"/>
    </source>
</evidence>
<dbReference type="AlphaFoldDB" id="J3JGK3"/>
<keyword evidence="1" id="KW-1133">Transmembrane helix</keyword>
<dbReference type="InterPro" id="IPR055956">
    <property type="entry name" value="DUF7534"/>
</dbReference>
<dbReference type="Proteomes" id="UP000007813">
    <property type="component" value="Unassembled WGS sequence"/>
</dbReference>
<comment type="caution">
    <text evidence="2">The sequence shown here is derived from an EMBL/GenBank/DDBJ whole genome shotgun (WGS) entry which is preliminary data.</text>
</comment>
<sequence length="146" mass="15941">MTHWQFYSVMALPPLSPTAALGLVLLAGLFVAIFYVVVTDAHARGLSYPIALVLAVLAAILPMGILAYFVLSDHLGPRQTAQMRRERAAWTIVLASVVAFVLSATLSPPDPFTQLSEYPLFLLATLPFAYLVVFKNPLSRLKTAVR</sequence>
<keyword evidence="1" id="KW-0812">Transmembrane</keyword>
<feature type="transmembrane region" description="Helical" evidence="1">
    <location>
        <begin position="87"/>
        <end position="106"/>
    </location>
</feature>
<organism evidence="2 3">
    <name type="scientific">Halogranum salarium B-1</name>
    <dbReference type="NCBI Taxonomy" id="1210908"/>
    <lineage>
        <taxon>Archaea</taxon>
        <taxon>Methanobacteriati</taxon>
        <taxon>Methanobacteriota</taxon>
        <taxon>Stenosarchaea group</taxon>
        <taxon>Halobacteria</taxon>
        <taxon>Halobacteriales</taxon>
        <taxon>Haloferacaceae</taxon>
    </lineage>
</organism>
<reference evidence="2 3" key="1">
    <citation type="journal article" date="2012" name="J. Bacteriol.">
        <title>Draft Genome Sequence of the Extremely Halophilic Archaeon Halogranum salarium B-1T.</title>
        <authorList>
            <person name="Kim K.K."/>
            <person name="Lee K.C."/>
            <person name="Lee J.S."/>
        </authorList>
    </citation>
    <scope>NUCLEOTIDE SEQUENCE [LARGE SCALE GENOMIC DNA]</scope>
    <source>
        <strain evidence="2 3">B-1</strain>
    </source>
</reference>
<gene>
    <name evidence="2" type="ORF">HSB1_08120</name>
</gene>
<keyword evidence="1" id="KW-0472">Membrane</keyword>
<accession>J3JGK3</accession>
<feature type="transmembrane region" description="Helical" evidence="1">
    <location>
        <begin position="50"/>
        <end position="71"/>
    </location>
</feature>
<feature type="transmembrane region" description="Helical" evidence="1">
    <location>
        <begin position="20"/>
        <end position="38"/>
    </location>
</feature>